<evidence type="ECO:0000259" key="2">
    <source>
        <dbReference type="Pfam" id="PF09130"/>
    </source>
</evidence>
<protein>
    <submittedName>
        <fullName evidence="3">3-hydroxyisobutyrate dehydrogenase-like beta-hydroxyacid dehydrogenase</fullName>
    </submittedName>
</protein>
<dbReference type="InterPro" id="IPR015814">
    <property type="entry name" value="Pgluconate_DH_NAD-bd_C"/>
</dbReference>
<dbReference type="InterPro" id="IPR008927">
    <property type="entry name" value="6-PGluconate_DH-like_C_sf"/>
</dbReference>
<keyword evidence="4" id="KW-1185">Reference proteome</keyword>
<comment type="caution">
    <text evidence="3">The sequence shown here is derived from an EMBL/GenBank/DDBJ whole genome shotgun (WGS) entry which is preliminary data.</text>
</comment>
<gene>
    <name evidence="3" type="ORF">GGQ63_003931</name>
</gene>
<dbReference type="InterPro" id="IPR013328">
    <property type="entry name" value="6PGD_dom2"/>
</dbReference>
<sequence length="280" mass="28117">MTPSIGMLGAGGMGAAIGRRLVDNGLTVRIALEGRSAASRERAAAAGMIPASDAEVAASDIILAVLPPSDAVAAAGRLAATIARAGTKPVYVDLNAIGPETAKAIGGSVEEAGAVFVDGSIIGFPPGAPDRPEPTLFLSGAAADRAAVLAAHGLTTKVVPGGIGAASALKMSYGGITKGQIALGASLILAAERAGAAAILRDELAASQAAVLAGYRRSIPDMLPKAARWVAEMEEIAAYIGPEHPEHAFFSAAAAFYRRIAADEEKDGPESEALRAFLKG</sequence>
<dbReference type="SUPFAM" id="SSF48179">
    <property type="entry name" value="6-phosphogluconate dehydrogenase C-terminal domain-like"/>
    <property type="match status" value="1"/>
</dbReference>
<dbReference type="InterPro" id="IPR036291">
    <property type="entry name" value="NAD(P)-bd_dom_sf"/>
</dbReference>
<dbReference type="Gene3D" id="3.40.50.720">
    <property type="entry name" value="NAD(P)-binding Rossmann-like Domain"/>
    <property type="match status" value="1"/>
</dbReference>
<dbReference type="SUPFAM" id="SSF51735">
    <property type="entry name" value="NAD(P)-binding Rossmann-fold domains"/>
    <property type="match status" value="1"/>
</dbReference>
<organism evidence="3 4">
    <name type="scientific">Prosthecomicrobium pneumaticum</name>
    <dbReference type="NCBI Taxonomy" id="81895"/>
    <lineage>
        <taxon>Bacteria</taxon>
        <taxon>Pseudomonadati</taxon>
        <taxon>Pseudomonadota</taxon>
        <taxon>Alphaproteobacteria</taxon>
        <taxon>Hyphomicrobiales</taxon>
        <taxon>Kaistiaceae</taxon>
        <taxon>Prosthecomicrobium</taxon>
    </lineage>
</organism>
<dbReference type="InterPro" id="IPR006115">
    <property type="entry name" value="6PGDH_NADP-bd"/>
</dbReference>
<proteinExistence type="predicted"/>
<dbReference type="EMBL" id="JACHOO010000010">
    <property type="protein sequence ID" value="MBB5754839.1"/>
    <property type="molecule type" value="Genomic_DNA"/>
</dbReference>
<dbReference type="PANTHER" id="PTHR43580:SF2">
    <property type="entry name" value="CYTOKINE-LIKE NUCLEAR FACTOR N-PAC"/>
    <property type="match status" value="1"/>
</dbReference>
<reference evidence="3 4" key="1">
    <citation type="submission" date="2020-08" db="EMBL/GenBank/DDBJ databases">
        <title>Genomic Encyclopedia of Type Strains, Phase IV (KMG-IV): sequencing the most valuable type-strain genomes for metagenomic binning, comparative biology and taxonomic classification.</title>
        <authorList>
            <person name="Goeker M."/>
        </authorList>
    </citation>
    <scope>NUCLEOTIDE SEQUENCE [LARGE SCALE GENOMIC DNA]</scope>
    <source>
        <strain evidence="3 4">DSM 16268</strain>
    </source>
</reference>
<dbReference type="Pfam" id="PF09130">
    <property type="entry name" value="DUF1932"/>
    <property type="match status" value="1"/>
</dbReference>
<evidence type="ECO:0000259" key="1">
    <source>
        <dbReference type="Pfam" id="PF03446"/>
    </source>
</evidence>
<dbReference type="Pfam" id="PF03446">
    <property type="entry name" value="NAD_binding_2"/>
    <property type="match status" value="1"/>
</dbReference>
<feature type="domain" description="6-phosphogluconate dehydrogenase NADP-binding" evidence="1">
    <location>
        <begin position="4"/>
        <end position="130"/>
    </location>
</feature>
<feature type="domain" description="Phosphogluconate dehydrogenase NAD-binding putative C-terminal" evidence="2">
    <location>
        <begin position="191"/>
        <end position="260"/>
    </location>
</feature>
<dbReference type="Gene3D" id="1.10.1040.10">
    <property type="entry name" value="N-(1-d-carboxylethyl)-l-norvaline Dehydrogenase, domain 2"/>
    <property type="match status" value="1"/>
</dbReference>
<dbReference type="InterPro" id="IPR051265">
    <property type="entry name" value="HIBADH-related_NP60_sf"/>
</dbReference>
<evidence type="ECO:0000313" key="3">
    <source>
        <dbReference type="EMBL" id="MBB5754839.1"/>
    </source>
</evidence>
<evidence type="ECO:0000313" key="4">
    <source>
        <dbReference type="Proteomes" id="UP000523821"/>
    </source>
</evidence>
<name>A0A7W9L3R9_9HYPH</name>
<dbReference type="RefSeq" id="WP_183858266.1">
    <property type="nucleotide sequence ID" value="NZ_JACHOO010000010.1"/>
</dbReference>
<dbReference type="GO" id="GO:0050661">
    <property type="term" value="F:NADP binding"/>
    <property type="evidence" value="ECO:0007669"/>
    <property type="project" value="InterPro"/>
</dbReference>
<dbReference type="PANTHER" id="PTHR43580">
    <property type="entry name" value="OXIDOREDUCTASE GLYR1-RELATED"/>
    <property type="match status" value="1"/>
</dbReference>
<dbReference type="Proteomes" id="UP000523821">
    <property type="component" value="Unassembled WGS sequence"/>
</dbReference>
<accession>A0A7W9L3R9</accession>
<dbReference type="AlphaFoldDB" id="A0A7W9L3R9"/>